<evidence type="ECO:0000313" key="4">
    <source>
        <dbReference type="Proteomes" id="UP000831390"/>
    </source>
</evidence>
<feature type="signal peptide" evidence="2">
    <location>
        <begin position="1"/>
        <end position="24"/>
    </location>
</feature>
<organism evidence="3 4">
    <name type="scientific">Hymenobacter monticola</name>
    <dbReference type="NCBI Taxonomy" id="1705399"/>
    <lineage>
        <taxon>Bacteria</taxon>
        <taxon>Pseudomonadati</taxon>
        <taxon>Bacteroidota</taxon>
        <taxon>Cytophagia</taxon>
        <taxon>Cytophagales</taxon>
        <taxon>Hymenobacteraceae</taxon>
        <taxon>Hymenobacter</taxon>
    </lineage>
</organism>
<dbReference type="Proteomes" id="UP000831390">
    <property type="component" value="Chromosome"/>
</dbReference>
<keyword evidence="1" id="KW-0472">Membrane</keyword>
<dbReference type="EMBL" id="CP094534">
    <property type="protein sequence ID" value="UOE35218.1"/>
    <property type="molecule type" value="Genomic_DNA"/>
</dbReference>
<feature type="chain" id="PRO_5045149724" evidence="2">
    <location>
        <begin position="25"/>
        <end position="97"/>
    </location>
</feature>
<evidence type="ECO:0000313" key="3">
    <source>
        <dbReference type="EMBL" id="UOE35218.1"/>
    </source>
</evidence>
<sequence>MRRTAGRWGRGLLLAACLLPTAHAQTVPAAPPAPVAAPRPDTVKTPAPTFVVDTARTATVVTAEPSDAVTRPLAWRIGAAIVVLTLSTLLLYNVRSR</sequence>
<protein>
    <submittedName>
        <fullName evidence="3">Uncharacterized protein</fullName>
    </submittedName>
</protein>
<name>A0ABY4BBS6_9BACT</name>
<keyword evidence="2" id="KW-0732">Signal</keyword>
<accession>A0ABY4BBS6</accession>
<feature type="transmembrane region" description="Helical" evidence="1">
    <location>
        <begin position="73"/>
        <end position="94"/>
    </location>
</feature>
<keyword evidence="4" id="KW-1185">Reference proteome</keyword>
<keyword evidence="1" id="KW-0812">Transmembrane</keyword>
<proteinExistence type="predicted"/>
<dbReference type="RefSeq" id="WP_243516800.1">
    <property type="nucleotide sequence ID" value="NZ_CP094534.1"/>
</dbReference>
<evidence type="ECO:0000256" key="2">
    <source>
        <dbReference type="SAM" id="SignalP"/>
    </source>
</evidence>
<evidence type="ECO:0000256" key="1">
    <source>
        <dbReference type="SAM" id="Phobius"/>
    </source>
</evidence>
<gene>
    <name evidence="3" type="ORF">MTP16_06090</name>
</gene>
<keyword evidence="1" id="KW-1133">Transmembrane helix</keyword>
<reference evidence="3 4" key="1">
    <citation type="submission" date="2022-03" db="EMBL/GenBank/DDBJ databases">
        <title>Hymenobactersp. isolated from the air.</title>
        <authorList>
            <person name="Won M."/>
            <person name="Kwon S.-W."/>
        </authorList>
    </citation>
    <scope>NUCLEOTIDE SEQUENCE [LARGE SCALE GENOMIC DNA]</scope>
    <source>
        <strain evidence="3 4">KACC 22596</strain>
    </source>
</reference>